<dbReference type="GO" id="GO:0005524">
    <property type="term" value="F:ATP binding"/>
    <property type="evidence" value="ECO:0007669"/>
    <property type="project" value="InterPro"/>
</dbReference>
<dbReference type="GO" id="GO:0004386">
    <property type="term" value="F:helicase activity"/>
    <property type="evidence" value="ECO:0007669"/>
    <property type="project" value="UniProtKB-KW"/>
</dbReference>
<keyword evidence="2" id="KW-0547">Nucleotide-binding</keyword>
<accession>A0A1I2CJT7</accession>
<keyword evidence="2" id="KW-0067">ATP-binding</keyword>
<keyword evidence="3" id="KW-1185">Reference proteome</keyword>
<protein>
    <submittedName>
        <fullName evidence="2">Phage DNA replication protein (Predicted replicative helicase loader)</fullName>
    </submittedName>
</protein>
<dbReference type="InterPro" id="IPR027417">
    <property type="entry name" value="P-loop_NTPase"/>
</dbReference>
<organism evidence="2 3">
    <name type="scientific">Succiniclasticum ruminis DSM 9236</name>
    <dbReference type="NCBI Taxonomy" id="1123323"/>
    <lineage>
        <taxon>Bacteria</taxon>
        <taxon>Bacillati</taxon>
        <taxon>Bacillota</taxon>
        <taxon>Negativicutes</taxon>
        <taxon>Acidaminococcales</taxon>
        <taxon>Acidaminococcaceae</taxon>
        <taxon>Succiniclasticum</taxon>
    </lineage>
</organism>
<evidence type="ECO:0000313" key="2">
    <source>
        <dbReference type="EMBL" id="SFE68576.1"/>
    </source>
</evidence>
<reference evidence="2 3" key="1">
    <citation type="submission" date="2016-10" db="EMBL/GenBank/DDBJ databases">
        <authorList>
            <person name="de Groot N.N."/>
        </authorList>
    </citation>
    <scope>NUCLEOTIDE SEQUENCE [LARGE SCALE GENOMIC DNA]</scope>
    <source>
        <strain evidence="2 3">DSM 9236</strain>
    </source>
</reference>
<proteinExistence type="predicted"/>
<feature type="domain" description="IstB-like ATP-binding" evidence="1">
    <location>
        <begin position="142"/>
        <end position="279"/>
    </location>
</feature>
<dbReference type="InterPro" id="IPR002611">
    <property type="entry name" value="IstB_ATP-bd"/>
</dbReference>
<dbReference type="STRING" id="1123323.SAMN05216245_11331"/>
<gene>
    <name evidence="2" type="ORF">SAMN05216245_11331</name>
</gene>
<dbReference type="OrthoDB" id="2052561at2"/>
<dbReference type="SUPFAM" id="SSF52540">
    <property type="entry name" value="P-loop containing nucleoside triphosphate hydrolases"/>
    <property type="match status" value="1"/>
</dbReference>
<name>A0A1I2CJT7_9FIRM</name>
<evidence type="ECO:0000259" key="1">
    <source>
        <dbReference type="Pfam" id="PF01695"/>
    </source>
</evidence>
<dbReference type="EMBL" id="FONL01000013">
    <property type="protein sequence ID" value="SFE68576.1"/>
    <property type="molecule type" value="Genomic_DNA"/>
</dbReference>
<sequence length="301" mass="34904">MDNDLTPVGEILSGTTGYDWAKYGYSLITEETFEGGYHEGDYEKDGVMYCGYCHTPKQILHMWRGEMRPFPIHCRCQRECLARIAEEQEERARWEKAELCRQHALPYAYMHRWTFANDDGGSPRATRYFRQYADNFEEMKKDGSGILLFGPKGAGKTYAAVQIVNALCDKGYHCLVTSFMEIVKNLLSLNRENRQQYLDDICNHDLLVFDDFGGETNSNFFDINMEEIVKTCYRKFIPMIVITPLAQDALEQGLNATRQKAVDRLKERCYCLTLLNTSRNKQLTKERKEKMEKLLGIGKKL</sequence>
<dbReference type="Pfam" id="PF01695">
    <property type="entry name" value="IstB_IS21"/>
    <property type="match status" value="1"/>
</dbReference>
<dbReference type="Gene3D" id="3.40.50.300">
    <property type="entry name" value="P-loop containing nucleotide triphosphate hydrolases"/>
    <property type="match status" value="1"/>
</dbReference>
<dbReference type="Proteomes" id="UP000198896">
    <property type="component" value="Unassembled WGS sequence"/>
</dbReference>
<keyword evidence="2" id="KW-0378">Hydrolase</keyword>
<dbReference type="AlphaFoldDB" id="A0A1I2CJT7"/>
<dbReference type="RefSeq" id="WP_093913901.1">
    <property type="nucleotide sequence ID" value="NZ_FONL01000013.1"/>
</dbReference>
<keyword evidence="2" id="KW-0347">Helicase</keyword>
<evidence type="ECO:0000313" key="3">
    <source>
        <dbReference type="Proteomes" id="UP000198896"/>
    </source>
</evidence>